<sequence length="88" mass="9465">MKLKFALVGLAAFGCLAAAGTASAMPVAPLSPASNVESVAVVCGPNGCVRTAPVYRGYGYGYRHGYGVRRYSYGVHRGYGYHRGYRRW</sequence>
<evidence type="ECO:0000313" key="3">
    <source>
        <dbReference type="Proteomes" id="UP000673383"/>
    </source>
</evidence>
<evidence type="ECO:0000256" key="1">
    <source>
        <dbReference type="SAM" id="SignalP"/>
    </source>
</evidence>
<organism evidence="2 3">
    <name type="scientific">Bradyrhizobium elkanii</name>
    <dbReference type="NCBI Taxonomy" id="29448"/>
    <lineage>
        <taxon>Bacteria</taxon>
        <taxon>Pseudomonadati</taxon>
        <taxon>Pseudomonadota</taxon>
        <taxon>Alphaproteobacteria</taxon>
        <taxon>Hyphomicrobiales</taxon>
        <taxon>Nitrobacteraceae</taxon>
        <taxon>Bradyrhizobium</taxon>
    </lineage>
</organism>
<protein>
    <submittedName>
        <fullName evidence="2">Uncharacterized protein</fullName>
    </submittedName>
</protein>
<dbReference type="EMBL" id="JAFICZ010000001">
    <property type="protein sequence ID" value="MBP1297484.1"/>
    <property type="molecule type" value="Genomic_DNA"/>
</dbReference>
<feature type="chain" id="PRO_5034032581" evidence="1">
    <location>
        <begin position="25"/>
        <end position="88"/>
    </location>
</feature>
<dbReference type="Proteomes" id="UP000673383">
    <property type="component" value="Unassembled WGS sequence"/>
</dbReference>
<proteinExistence type="predicted"/>
<dbReference type="PROSITE" id="PS51257">
    <property type="entry name" value="PROKAR_LIPOPROTEIN"/>
    <property type="match status" value="1"/>
</dbReference>
<evidence type="ECO:0000313" key="2">
    <source>
        <dbReference type="EMBL" id="MBP1297484.1"/>
    </source>
</evidence>
<feature type="signal peptide" evidence="1">
    <location>
        <begin position="1"/>
        <end position="24"/>
    </location>
</feature>
<name>A0A8I1Y9N7_BRAEL</name>
<dbReference type="AlphaFoldDB" id="A0A8I1Y9N7"/>
<keyword evidence="1" id="KW-0732">Signal</keyword>
<reference evidence="2" key="1">
    <citation type="submission" date="2021-02" db="EMBL/GenBank/DDBJ databases">
        <title>Genomic Encyclopedia of Type Strains, Phase IV (KMG-V): Genome sequencing to study the core and pangenomes of soil and plant-associated prokaryotes.</title>
        <authorList>
            <person name="Whitman W."/>
        </authorList>
    </citation>
    <scope>NUCLEOTIDE SEQUENCE</scope>
    <source>
        <strain evidence="2">USDA 406</strain>
    </source>
</reference>
<gene>
    <name evidence="2" type="ORF">JOH49_007237</name>
</gene>
<comment type="caution">
    <text evidence="2">The sequence shown here is derived from an EMBL/GenBank/DDBJ whole genome shotgun (WGS) entry which is preliminary data.</text>
</comment>
<accession>A0A8I1Y9N7</accession>